<sequence length="177" mass="20283">MSQKPKIHQLKITLSYITPPIWRRIEVAEDVTLSQLALILMGVMGWDGGHLHQFRINGEFYGIPNEDLETIDECTVSLKDILDQGVSKFVFDYDFGDSWEHVVKVEKMVELEKGVKYPRCIKGARQCPPEDCGGVPGYEEFLKAMSDPKHSEHESMCEWIGGEFDPEKFDCKDFSIH</sequence>
<evidence type="ECO:0000259" key="1">
    <source>
        <dbReference type="Pfam" id="PF07929"/>
    </source>
</evidence>
<dbReference type="Pfam" id="PF07929">
    <property type="entry name" value="PRiA4_ORF3"/>
    <property type="match status" value="1"/>
</dbReference>
<gene>
    <name evidence="2" type="ORF">MNBD_UNCLBAC01-755</name>
</gene>
<dbReference type="PANTHER" id="PTHR41878:SF1">
    <property type="entry name" value="TNPR PROTEIN"/>
    <property type="match status" value="1"/>
</dbReference>
<dbReference type="Gene3D" id="3.10.290.30">
    <property type="entry name" value="MM3350-like"/>
    <property type="match status" value="1"/>
</dbReference>
<accession>A0A3B1D9G2</accession>
<dbReference type="AlphaFoldDB" id="A0A3B1D9G2"/>
<protein>
    <recommendedName>
        <fullName evidence="1">Plasmid pRiA4b Orf3-like domain-containing protein</fullName>
    </recommendedName>
</protein>
<name>A0A3B1D9G2_9ZZZZ</name>
<dbReference type="PANTHER" id="PTHR41878">
    <property type="entry name" value="LEXA REPRESSOR-RELATED"/>
    <property type="match status" value="1"/>
</dbReference>
<dbReference type="EMBL" id="UOGJ01000056">
    <property type="protein sequence ID" value="VAX35481.1"/>
    <property type="molecule type" value="Genomic_DNA"/>
</dbReference>
<proteinExistence type="predicted"/>
<dbReference type="SUPFAM" id="SSF159941">
    <property type="entry name" value="MM3350-like"/>
    <property type="match status" value="1"/>
</dbReference>
<evidence type="ECO:0000313" key="2">
    <source>
        <dbReference type="EMBL" id="VAX35481.1"/>
    </source>
</evidence>
<reference evidence="2" key="1">
    <citation type="submission" date="2018-06" db="EMBL/GenBank/DDBJ databases">
        <authorList>
            <person name="Zhirakovskaya E."/>
        </authorList>
    </citation>
    <scope>NUCLEOTIDE SEQUENCE</scope>
</reference>
<dbReference type="InterPro" id="IPR024047">
    <property type="entry name" value="MM3350-like_sf"/>
</dbReference>
<feature type="domain" description="Plasmid pRiA4b Orf3-like" evidence="1">
    <location>
        <begin position="7"/>
        <end position="172"/>
    </location>
</feature>
<dbReference type="InterPro" id="IPR012912">
    <property type="entry name" value="Plasmid_pRiA4b_Orf3-like"/>
</dbReference>
<organism evidence="2">
    <name type="scientific">hydrothermal vent metagenome</name>
    <dbReference type="NCBI Taxonomy" id="652676"/>
    <lineage>
        <taxon>unclassified sequences</taxon>
        <taxon>metagenomes</taxon>
        <taxon>ecological metagenomes</taxon>
    </lineage>
</organism>